<comment type="caution">
    <text evidence="6">The sequence shown here is derived from an EMBL/GenBank/DDBJ whole genome shotgun (WGS) entry which is preliminary data.</text>
</comment>
<dbReference type="Proteomes" id="UP001174909">
    <property type="component" value="Unassembled WGS sequence"/>
</dbReference>
<keyword evidence="4" id="KW-0378">Hydrolase</keyword>
<evidence type="ECO:0000256" key="2">
    <source>
        <dbReference type="ARBA" id="ARBA00022670"/>
    </source>
</evidence>
<evidence type="ECO:0000256" key="5">
    <source>
        <dbReference type="ARBA" id="ARBA00023180"/>
    </source>
</evidence>
<dbReference type="PANTHER" id="PTHR11010">
    <property type="entry name" value="PROTEASE S28 PRO-X CARBOXYPEPTIDASE-RELATED"/>
    <property type="match status" value="1"/>
</dbReference>
<dbReference type="GO" id="GO:0006508">
    <property type="term" value="P:proteolysis"/>
    <property type="evidence" value="ECO:0007669"/>
    <property type="project" value="UniProtKB-KW"/>
</dbReference>
<evidence type="ECO:0000256" key="3">
    <source>
        <dbReference type="ARBA" id="ARBA00022729"/>
    </source>
</evidence>
<gene>
    <name evidence="6" type="ORF">GBAR_LOCUS9183</name>
</gene>
<name>A0AA35WI83_GEOBA</name>
<keyword evidence="3" id="KW-0732">Signal</keyword>
<sequence>MVTLHNMTDANKWVSFGGSYSGALSGWLRMFYPETVAGAVATSGPVQAELNFYQYLEVAGASLATTKNGQQCVDALQNATLILGTMLADKALWPMVEKMFNVSSSIQNQDDVALVADTLVGNFAECVQYNRDNIFPFTIDDLCDVMVNASLGSPLERYAAVNDDFNFDLPIDANFSAQVEEMRGTSWNSSAVDEGMRQWIYQTCTEFGYYQTTDSAKQPFGDLITLASQLKTCSEVYGLSPDSVNSAVIATNKHYGGRVNIPRNATNIVFPNGSIDPWHALGVLESTGSLVAVFINGTAHCANMYPPSPKDLPGLVKARAIITATIQEWL</sequence>
<comment type="similarity">
    <text evidence="1">Belongs to the peptidase S28 family.</text>
</comment>
<accession>A0AA35WI83</accession>
<dbReference type="AlphaFoldDB" id="A0AA35WI83"/>
<evidence type="ECO:0000256" key="1">
    <source>
        <dbReference type="ARBA" id="ARBA00011079"/>
    </source>
</evidence>
<evidence type="ECO:0000256" key="4">
    <source>
        <dbReference type="ARBA" id="ARBA00022801"/>
    </source>
</evidence>
<dbReference type="Gene3D" id="3.40.50.1820">
    <property type="entry name" value="alpha/beta hydrolase"/>
    <property type="match status" value="2"/>
</dbReference>
<evidence type="ECO:0000313" key="6">
    <source>
        <dbReference type="EMBL" id="CAI8014697.1"/>
    </source>
</evidence>
<reference evidence="6" key="1">
    <citation type="submission" date="2023-03" db="EMBL/GenBank/DDBJ databases">
        <authorList>
            <person name="Steffen K."/>
            <person name="Cardenas P."/>
        </authorList>
    </citation>
    <scope>NUCLEOTIDE SEQUENCE</scope>
</reference>
<dbReference type="EMBL" id="CASHTH010001388">
    <property type="protein sequence ID" value="CAI8014697.1"/>
    <property type="molecule type" value="Genomic_DNA"/>
</dbReference>
<keyword evidence="5" id="KW-0325">Glycoprotein</keyword>
<dbReference type="InterPro" id="IPR008758">
    <property type="entry name" value="Peptidase_S28"/>
</dbReference>
<proteinExistence type="inferred from homology"/>
<keyword evidence="2 6" id="KW-0645">Protease</keyword>
<dbReference type="GO" id="GO:0070008">
    <property type="term" value="F:serine-type exopeptidase activity"/>
    <property type="evidence" value="ECO:0007669"/>
    <property type="project" value="InterPro"/>
</dbReference>
<organism evidence="6 7">
    <name type="scientific">Geodia barretti</name>
    <name type="common">Barrett's horny sponge</name>
    <dbReference type="NCBI Taxonomy" id="519541"/>
    <lineage>
        <taxon>Eukaryota</taxon>
        <taxon>Metazoa</taxon>
        <taxon>Porifera</taxon>
        <taxon>Demospongiae</taxon>
        <taxon>Heteroscleromorpha</taxon>
        <taxon>Tetractinellida</taxon>
        <taxon>Astrophorina</taxon>
        <taxon>Geodiidae</taxon>
        <taxon>Geodia</taxon>
    </lineage>
</organism>
<dbReference type="PANTHER" id="PTHR11010:SF117">
    <property type="entry name" value="SERINE PROTEASE 16"/>
    <property type="match status" value="1"/>
</dbReference>
<evidence type="ECO:0000313" key="7">
    <source>
        <dbReference type="Proteomes" id="UP001174909"/>
    </source>
</evidence>
<dbReference type="InterPro" id="IPR029058">
    <property type="entry name" value="AB_hydrolase_fold"/>
</dbReference>
<dbReference type="Pfam" id="PF05577">
    <property type="entry name" value="Peptidase_S28"/>
    <property type="match status" value="1"/>
</dbReference>
<protein>
    <submittedName>
        <fullName evidence="6">Serine protease K12H4.7</fullName>
    </submittedName>
</protein>
<dbReference type="GO" id="GO:0008239">
    <property type="term" value="F:dipeptidyl-peptidase activity"/>
    <property type="evidence" value="ECO:0007669"/>
    <property type="project" value="TreeGrafter"/>
</dbReference>
<dbReference type="SUPFAM" id="SSF53474">
    <property type="entry name" value="alpha/beta-Hydrolases"/>
    <property type="match status" value="1"/>
</dbReference>
<keyword evidence="7" id="KW-1185">Reference proteome</keyword>